<protein>
    <submittedName>
        <fullName evidence="2">Uncharacterized protein</fullName>
    </submittedName>
</protein>
<feature type="compositionally biased region" description="Basic and acidic residues" evidence="1">
    <location>
        <begin position="56"/>
        <end position="74"/>
    </location>
</feature>
<reference evidence="2" key="1">
    <citation type="submission" date="2023-02" db="EMBL/GenBank/DDBJ databases">
        <authorList>
            <person name="Palmer J.M."/>
        </authorList>
    </citation>
    <scope>NUCLEOTIDE SEQUENCE</scope>
    <source>
        <strain evidence="2">FW57</strain>
    </source>
</reference>
<proteinExistence type="predicted"/>
<dbReference type="Proteomes" id="UP001197093">
    <property type="component" value="Unassembled WGS sequence"/>
</dbReference>
<name>A0AAD4EPY5_9PEZI</name>
<dbReference type="EMBL" id="JAHCVI010000005">
    <property type="protein sequence ID" value="KAG7285326.1"/>
    <property type="molecule type" value="Genomic_DNA"/>
</dbReference>
<organism evidence="2 3">
    <name type="scientific">Staphylotrichum longicolle</name>
    <dbReference type="NCBI Taxonomy" id="669026"/>
    <lineage>
        <taxon>Eukaryota</taxon>
        <taxon>Fungi</taxon>
        <taxon>Dikarya</taxon>
        <taxon>Ascomycota</taxon>
        <taxon>Pezizomycotina</taxon>
        <taxon>Sordariomycetes</taxon>
        <taxon>Sordariomycetidae</taxon>
        <taxon>Sordariales</taxon>
        <taxon>Chaetomiaceae</taxon>
        <taxon>Staphylotrichum</taxon>
    </lineage>
</organism>
<gene>
    <name evidence="2" type="ORF">NEMBOFW57_009948</name>
</gene>
<accession>A0AAD4EPY5</accession>
<evidence type="ECO:0000256" key="1">
    <source>
        <dbReference type="SAM" id="MobiDB-lite"/>
    </source>
</evidence>
<sequence length="133" mass="14267">MSTSPAPLNLDPQPQATKKPPLLPSPRTLLTNLVNAIATIPLLPATPPPPPDDGDDNGRITKTRAKESKVDNPLRRVPPSHRHLIVTLHVLFPGLVLPALDLLERGLVARVSLLDGKATGQNGRERERGNGVT</sequence>
<feature type="region of interest" description="Disordered" evidence="1">
    <location>
        <begin position="41"/>
        <end position="77"/>
    </location>
</feature>
<comment type="caution">
    <text evidence="2">The sequence shown here is derived from an EMBL/GenBank/DDBJ whole genome shotgun (WGS) entry which is preliminary data.</text>
</comment>
<keyword evidence="3" id="KW-1185">Reference proteome</keyword>
<feature type="compositionally biased region" description="Polar residues" evidence="1">
    <location>
        <begin position="1"/>
        <end position="16"/>
    </location>
</feature>
<feature type="compositionally biased region" description="Low complexity" evidence="1">
    <location>
        <begin position="17"/>
        <end position="27"/>
    </location>
</feature>
<evidence type="ECO:0000313" key="3">
    <source>
        <dbReference type="Proteomes" id="UP001197093"/>
    </source>
</evidence>
<feature type="region of interest" description="Disordered" evidence="1">
    <location>
        <begin position="1"/>
        <end position="27"/>
    </location>
</feature>
<dbReference type="AlphaFoldDB" id="A0AAD4EPY5"/>
<evidence type="ECO:0000313" key="2">
    <source>
        <dbReference type="EMBL" id="KAG7285326.1"/>
    </source>
</evidence>